<feature type="domain" description="MOSC" evidence="2">
    <location>
        <begin position="347"/>
        <end position="506"/>
    </location>
</feature>
<dbReference type="PANTHER" id="PTHR14237:SF19">
    <property type="entry name" value="MITOCHONDRIAL AMIDOXIME REDUCING COMPONENT 1"/>
    <property type="match status" value="1"/>
</dbReference>
<evidence type="ECO:0000313" key="4">
    <source>
        <dbReference type="Proteomes" id="UP000597762"/>
    </source>
</evidence>
<comment type="caution">
    <text evidence="3">The sequence shown here is derived from an EMBL/GenBank/DDBJ whole genome shotgun (WGS) entry which is preliminary data.</text>
</comment>
<keyword evidence="4" id="KW-1185">Reference proteome</keyword>
<accession>A0A812ANI8</accession>
<keyword evidence="1" id="KW-0732">Signal</keyword>
<dbReference type="PANTHER" id="PTHR14237">
    <property type="entry name" value="MOLYBDOPTERIN COFACTOR SULFURASE MOSC"/>
    <property type="match status" value="1"/>
</dbReference>
<feature type="chain" id="PRO_5032640174" evidence="1">
    <location>
        <begin position="16"/>
        <end position="514"/>
    </location>
</feature>
<protein>
    <submittedName>
        <fullName evidence="3">ABA3</fullName>
        <ecNumber evidence="3">2.8.1.9</ecNumber>
    </submittedName>
</protein>
<evidence type="ECO:0000259" key="2">
    <source>
        <dbReference type="PROSITE" id="PS51340"/>
    </source>
</evidence>
<evidence type="ECO:0000256" key="1">
    <source>
        <dbReference type="SAM" id="SignalP"/>
    </source>
</evidence>
<proteinExistence type="predicted"/>
<dbReference type="EMBL" id="CAHIKZ030000050">
    <property type="protein sequence ID" value="CAE1146162.1"/>
    <property type="molecule type" value="Genomic_DNA"/>
</dbReference>
<dbReference type="AlphaFoldDB" id="A0A812ANI8"/>
<organism evidence="3 4">
    <name type="scientific">Acanthosepion pharaonis</name>
    <name type="common">Pharaoh cuttlefish</name>
    <name type="synonym">Sepia pharaonis</name>
    <dbReference type="NCBI Taxonomy" id="158019"/>
    <lineage>
        <taxon>Eukaryota</taxon>
        <taxon>Metazoa</taxon>
        <taxon>Spiralia</taxon>
        <taxon>Lophotrochozoa</taxon>
        <taxon>Mollusca</taxon>
        <taxon>Cephalopoda</taxon>
        <taxon>Coleoidea</taxon>
        <taxon>Decapodiformes</taxon>
        <taxon>Sepiida</taxon>
        <taxon>Sepiina</taxon>
        <taxon>Sepiidae</taxon>
        <taxon>Acanthosepion</taxon>
    </lineage>
</organism>
<dbReference type="InterPro" id="IPR005302">
    <property type="entry name" value="MoCF_Sase_C"/>
</dbReference>
<name>A0A812ANI8_ACAPH</name>
<dbReference type="SUPFAM" id="SSF53383">
    <property type="entry name" value="PLP-dependent transferases"/>
    <property type="match status" value="1"/>
</dbReference>
<dbReference type="GO" id="GO:0008265">
    <property type="term" value="F:molybdenum cofactor sulfurtransferase activity"/>
    <property type="evidence" value="ECO:0007669"/>
    <property type="project" value="UniProtKB-EC"/>
</dbReference>
<dbReference type="Pfam" id="PF03476">
    <property type="entry name" value="MOSC_N"/>
    <property type="match status" value="1"/>
</dbReference>
<dbReference type="Proteomes" id="UP000597762">
    <property type="component" value="Unassembled WGS sequence"/>
</dbReference>
<dbReference type="EC" id="2.8.1.9" evidence="3"/>
<dbReference type="SUPFAM" id="SSF141673">
    <property type="entry name" value="MOSC N-terminal domain-like"/>
    <property type="match status" value="1"/>
</dbReference>
<dbReference type="Gene3D" id="3.90.1150.10">
    <property type="entry name" value="Aspartate Aminotransferase, domain 1"/>
    <property type="match status" value="1"/>
</dbReference>
<keyword evidence="3" id="KW-0808">Transferase</keyword>
<evidence type="ECO:0000313" key="3">
    <source>
        <dbReference type="EMBL" id="CAE1146162.1"/>
    </source>
</evidence>
<reference evidence="3" key="1">
    <citation type="submission" date="2021-01" db="EMBL/GenBank/DDBJ databases">
        <authorList>
            <person name="Li R."/>
            <person name="Bekaert M."/>
        </authorList>
    </citation>
    <scope>NUCLEOTIDE SEQUENCE</scope>
    <source>
        <strain evidence="3">Farmed</strain>
    </source>
</reference>
<dbReference type="GO" id="GO:0030170">
    <property type="term" value="F:pyridoxal phosphate binding"/>
    <property type="evidence" value="ECO:0007669"/>
    <property type="project" value="InterPro"/>
</dbReference>
<dbReference type="PROSITE" id="PS51340">
    <property type="entry name" value="MOSC"/>
    <property type="match status" value="1"/>
</dbReference>
<dbReference type="OrthoDB" id="420046at2759"/>
<dbReference type="Pfam" id="PF03473">
    <property type="entry name" value="MOSC"/>
    <property type="match status" value="1"/>
</dbReference>
<dbReference type="InterPro" id="IPR005303">
    <property type="entry name" value="MOCOS_middle"/>
</dbReference>
<feature type="signal peptide" evidence="1">
    <location>
        <begin position="1"/>
        <end position="15"/>
    </location>
</feature>
<gene>
    <name evidence="3" type="ORF">SPHA_1772</name>
</gene>
<sequence length="514" mass="57519">MFINVLFLFFQFTGGISNISERTFKVAQQFHHQLSSLKHANGKPVAKIYCHGNFEDPLTQGPIVTFNVLTQNEDFIGYSVVAKMAATNNIHLRVGCFCNIGACQIHLGITTDQLIKNFQAGHVCGDEKDMVDGYPTGAVRISFGSSSTESDAEECIKFIQKCFINKQVDFTSLVPQPTSLSLPHLPADKTCQELPSTSLEAKKEISSDIISISHSPDIEEKYFPASTTRRILSDLVIYPVKSCAGMKVTKWPINPSGLLHDREWMVVTERGIALTQKRLPQLCFIQPDINLANNTLTLHYPGIPPLQLSLDFHSAGNEERNKDYISKVCFKKVHGIDCGEKASDWLSQALGEHRYHLFRLYPKSNQAGNEESKMMSLSNHGQYSLVTQASLRALFEKVHQSQCNESEDFEEFTSRFRSNFVISGGVVFEEKFWKTIRIGSVNFINGKESSRCQMICVNQKTAERTSEPLASLFTWIGNKVNFGVYFDADSHLGEQILSSGAEVVITSVKTEDKL</sequence>
<dbReference type="InterPro" id="IPR015422">
    <property type="entry name" value="PyrdxlP-dep_Trfase_small"/>
</dbReference>
<dbReference type="GO" id="GO:0030151">
    <property type="term" value="F:molybdenum ion binding"/>
    <property type="evidence" value="ECO:0007669"/>
    <property type="project" value="InterPro"/>
</dbReference>
<dbReference type="InterPro" id="IPR015424">
    <property type="entry name" value="PyrdxlP-dep_Trfase"/>
</dbReference>